<dbReference type="KEGG" id="chn:A605_09515"/>
<dbReference type="HOGENOM" id="CLU_125870_1_0_11"/>
<dbReference type="RefSeq" id="WP_015401324.1">
    <property type="nucleotide sequence ID" value="NC_020302.1"/>
</dbReference>
<accession>M1NZG5</accession>
<dbReference type="eggNOG" id="ENOG502ZVNZ">
    <property type="taxonomic scope" value="Bacteria"/>
</dbReference>
<evidence type="ECO:0000259" key="1">
    <source>
        <dbReference type="Pfam" id="PF18726"/>
    </source>
</evidence>
<proteinExistence type="predicted"/>
<dbReference type="OrthoDB" id="4421226at2"/>
<dbReference type="Gene3D" id="1.20.120.330">
    <property type="entry name" value="Nucleotidyltransferases domain 2"/>
    <property type="match status" value="1"/>
</dbReference>
<gene>
    <name evidence="2" type="ORF">A605_09515</name>
</gene>
<feature type="domain" description="SAV-6107-like HEPN" evidence="1">
    <location>
        <begin position="52"/>
        <end position="137"/>
    </location>
</feature>
<evidence type="ECO:0000313" key="2">
    <source>
        <dbReference type="EMBL" id="AGF72905.1"/>
    </source>
</evidence>
<dbReference type="AlphaFoldDB" id="M1NZG5"/>
<keyword evidence="3" id="KW-1185">Reference proteome</keyword>
<sequence>MAKIISATTRFVGAGTAVDRGTRRADFILKARALLGQSRRHREAGEWELALETAYQAALRSAGARISGSAVSRRRRRPSGAWEQLRLVDESGERRAAEFEQYSRLRSRVASGLEPDVDHVIVNRIMAMAEEFLAEVELEAGWTTAAA</sequence>
<evidence type="ECO:0000313" key="3">
    <source>
        <dbReference type="Proteomes" id="UP000011723"/>
    </source>
</evidence>
<organism evidence="2 3">
    <name type="scientific">Corynebacterium halotolerans YIM 70093 = DSM 44683</name>
    <dbReference type="NCBI Taxonomy" id="1121362"/>
    <lineage>
        <taxon>Bacteria</taxon>
        <taxon>Bacillati</taxon>
        <taxon>Actinomycetota</taxon>
        <taxon>Actinomycetes</taxon>
        <taxon>Mycobacteriales</taxon>
        <taxon>Corynebacteriaceae</taxon>
        <taxon>Corynebacterium</taxon>
    </lineage>
</organism>
<name>M1NZG5_9CORY</name>
<dbReference type="EMBL" id="CP003697">
    <property type="protein sequence ID" value="AGF72905.1"/>
    <property type="molecule type" value="Genomic_DNA"/>
</dbReference>
<dbReference type="Proteomes" id="UP000011723">
    <property type="component" value="Chromosome"/>
</dbReference>
<protein>
    <recommendedName>
        <fullName evidence="1">SAV-6107-like HEPN domain-containing protein</fullName>
    </recommendedName>
</protein>
<dbReference type="STRING" id="1121362.A605_09515"/>
<dbReference type="Pfam" id="PF18726">
    <property type="entry name" value="HEPN_SAV_6107"/>
    <property type="match status" value="1"/>
</dbReference>
<dbReference type="PATRIC" id="fig|1121362.3.peg.1924"/>
<dbReference type="InterPro" id="IPR040891">
    <property type="entry name" value="HEPN_SAV_6107"/>
</dbReference>
<reference evidence="2 3" key="1">
    <citation type="journal article" date="2012" name="Stand. Genomic Sci.">
        <title>Genome sequence of the halotolerant bacterium Corynebacterium halotolerans type strain YIM 70093(T) (= DSM 44683(T)).</title>
        <authorList>
            <person name="Ruckert C."/>
            <person name="Albersmeier A."/>
            <person name="Al-Dilaimi A."/>
            <person name="Niehaus K."/>
            <person name="Szczepanowski R."/>
            <person name="Kalinowski J."/>
        </authorList>
    </citation>
    <scope>NUCLEOTIDE SEQUENCE [LARGE SCALE GENOMIC DNA]</scope>
    <source>
        <strain evidence="2">YIM 70093</strain>
    </source>
</reference>